<protein>
    <submittedName>
        <fullName evidence="1">Uncharacterized protein</fullName>
    </submittedName>
</protein>
<sequence length="50" mass="6017">MDGKAQGTRSRLKDRFWPLDWRVLDREGHRSRQLVVGYKKQLRFAFIALN</sequence>
<accession>M4BLC1</accession>
<organism evidence="1 2">
    <name type="scientific">Hyaloperonospora arabidopsidis (strain Emoy2)</name>
    <name type="common">Downy mildew agent</name>
    <name type="synonym">Peronospora arabidopsidis</name>
    <dbReference type="NCBI Taxonomy" id="559515"/>
    <lineage>
        <taxon>Eukaryota</taxon>
        <taxon>Sar</taxon>
        <taxon>Stramenopiles</taxon>
        <taxon>Oomycota</taxon>
        <taxon>Peronosporomycetes</taxon>
        <taxon>Peronosporales</taxon>
        <taxon>Peronosporaceae</taxon>
        <taxon>Hyaloperonospora</taxon>
    </lineage>
</organism>
<name>M4BLC1_HYAAE</name>
<reference evidence="1" key="2">
    <citation type="submission" date="2015-06" db="UniProtKB">
        <authorList>
            <consortium name="EnsemblProtists"/>
        </authorList>
    </citation>
    <scope>IDENTIFICATION</scope>
    <source>
        <strain evidence="1">Emoy2</strain>
    </source>
</reference>
<proteinExistence type="predicted"/>
<dbReference type="EnsemblProtists" id="HpaT807206">
    <property type="protein sequence ID" value="HpaP807206"/>
    <property type="gene ID" value="HpaG807206"/>
</dbReference>
<reference evidence="2" key="1">
    <citation type="journal article" date="2010" name="Science">
        <title>Signatures of adaptation to obligate biotrophy in the Hyaloperonospora arabidopsidis genome.</title>
        <authorList>
            <person name="Baxter L."/>
            <person name="Tripathy S."/>
            <person name="Ishaque N."/>
            <person name="Boot N."/>
            <person name="Cabral A."/>
            <person name="Kemen E."/>
            <person name="Thines M."/>
            <person name="Ah-Fong A."/>
            <person name="Anderson R."/>
            <person name="Badejoko W."/>
            <person name="Bittner-Eddy P."/>
            <person name="Boore J.L."/>
            <person name="Chibucos M.C."/>
            <person name="Coates M."/>
            <person name="Dehal P."/>
            <person name="Delehaunty K."/>
            <person name="Dong S."/>
            <person name="Downton P."/>
            <person name="Dumas B."/>
            <person name="Fabro G."/>
            <person name="Fronick C."/>
            <person name="Fuerstenberg S.I."/>
            <person name="Fulton L."/>
            <person name="Gaulin E."/>
            <person name="Govers F."/>
            <person name="Hughes L."/>
            <person name="Humphray S."/>
            <person name="Jiang R.H."/>
            <person name="Judelson H."/>
            <person name="Kamoun S."/>
            <person name="Kyung K."/>
            <person name="Meijer H."/>
            <person name="Minx P."/>
            <person name="Morris P."/>
            <person name="Nelson J."/>
            <person name="Phuntumart V."/>
            <person name="Qutob D."/>
            <person name="Rehmany A."/>
            <person name="Rougon-Cardoso A."/>
            <person name="Ryden P."/>
            <person name="Torto-Alalibo T."/>
            <person name="Studholme D."/>
            <person name="Wang Y."/>
            <person name="Win J."/>
            <person name="Wood J."/>
            <person name="Clifton S.W."/>
            <person name="Rogers J."/>
            <person name="Van den Ackerveken G."/>
            <person name="Jones J.D."/>
            <person name="McDowell J.M."/>
            <person name="Beynon J."/>
            <person name="Tyler B.M."/>
        </authorList>
    </citation>
    <scope>NUCLEOTIDE SEQUENCE [LARGE SCALE GENOMIC DNA]</scope>
    <source>
        <strain evidence="2">Emoy2</strain>
    </source>
</reference>
<dbReference type="EMBL" id="JH598375">
    <property type="status" value="NOT_ANNOTATED_CDS"/>
    <property type="molecule type" value="Genomic_DNA"/>
</dbReference>
<dbReference type="HOGENOM" id="CLU_3128316_0_0_1"/>
<evidence type="ECO:0000313" key="2">
    <source>
        <dbReference type="Proteomes" id="UP000011713"/>
    </source>
</evidence>
<dbReference type="Proteomes" id="UP000011713">
    <property type="component" value="Unassembled WGS sequence"/>
</dbReference>
<evidence type="ECO:0000313" key="1">
    <source>
        <dbReference type="EnsemblProtists" id="HpaP807206"/>
    </source>
</evidence>
<dbReference type="InParanoid" id="M4BLC1"/>
<dbReference type="VEuPathDB" id="FungiDB:HpaG807206"/>
<keyword evidence="2" id="KW-1185">Reference proteome</keyword>
<dbReference type="AlphaFoldDB" id="M4BLC1"/>